<dbReference type="Gene3D" id="3.60.10.10">
    <property type="entry name" value="Endonuclease/exonuclease/phosphatase"/>
    <property type="match status" value="2"/>
</dbReference>
<dbReference type="PANTHER" id="PTHR45666:SF20">
    <property type="entry name" value="TYPE I INOSITOL POLYPHOSPHATE 5-PHOSPHATASE 10"/>
    <property type="match status" value="1"/>
</dbReference>
<evidence type="ECO:0000259" key="4">
    <source>
        <dbReference type="SMART" id="SM00128"/>
    </source>
</evidence>
<evidence type="ECO:0000256" key="3">
    <source>
        <dbReference type="SAM" id="MobiDB-lite"/>
    </source>
</evidence>
<evidence type="ECO:0000256" key="1">
    <source>
        <dbReference type="ARBA" id="ARBA00010768"/>
    </source>
</evidence>
<feature type="domain" description="Inositol polyphosphate-related phosphatase" evidence="4">
    <location>
        <begin position="304"/>
        <end position="589"/>
    </location>
</feature>
<evidence type="ECO:0000313" key="5">
    <source>
        <dbReference type="EMBL" id="CAM0151266.1"/>
    </source>
</evidence>
<dbReference type="AlphaFoldDB" id="A0ABC9HCU6"/>
<name>A0ABC9HCU6_9POAL</name>
<dbReference type="Proteomes" id="UP001497457">
    <property type="component" value="Unassembled WGS sequence"/>
</dbReference>
<dbReference type="InterPro" id="IPR045849">
    <property type="entry name" value="IP5P_plant"/>
</dbReference>
<dbReference type="InterPro" id="IPR036691">
    <property type="entry name" value="Endo/exonu/phosph_ase_sf"/>
</dbReference>
<comment type="caution">
    <text evidence="5">The sequence shown here is derived from an EMBL/GenBank/DDBJ whole genome shotgun (WGS) entry which is preliminary data.</text>
</comment>
<dbReference type="InterPro" id="IPR000300">
    <property type="entry name" value="IPPc"/>
</dbReference>
<dbReference type="GO" id="GO:0016787">
    <property type="term" value="F:hydrolase activity"/>
    <property type="evidence" value="ECO:0007669"/>
    <property type="project" value="UniProtKB-KW"/>
</dbReference>
<feature type="region of interest" description="Disordered" evidence="3">
    <location>
        <begin position="240"/>
        <end position="260"/>
    </location>
</feature>
<comment type="similarity">
    <text evidence="1">Belongs to the inositol polyphosphate 5-phosphatase family.</text>
</comment>
<evidence type="ECO:0000256" key="2">
    <source>
        <dbReference type="ARBA" id="ARBA00022801"/>
    </source>
</evidence>
<dbReference type="SUPFAM" id="SSF56219">
    <property type="entry name" value="DNase I-like"/>
    <property type="match status" value="1"/>
</dbReference>
<dbReference type="PANTHER" id="PTHR45666">
    <property type="entry name" value="TYPE IV INOSITOL POLYPHOSPHATE 5-PHOSPHATASE 9"/>
    <property type="match status" value="1"/>
</dbReference>
<dbReference type="SMART" id="SM00128">
    <property type="entry name" value="IPPc"/>
    <property type="match status" value="1"/>
</dbReference>
<keyword evidence="6" id="KW-1185">Reference proteome</keyword>
<gene>
    <name evidence="5" type="ORF">URODEC1_LOCUS124258</name>
</gene>
<sequence>MKLSPINRGDLPTGRPAGFFPCGIQHSITSVHCLVIPLFYKLFIFCWWQKLRAKMEQKPNRKKKFLFPKVLGAKDQNALSRHSIEYTINSTADLKESPERSSVASPSASSSSFFKSLSESRSLKFSGFSSPTTITSNHTEAFRVFAATWNVAGKTPDRGLNLNDFLPCDDYSDIYVLGFQEVVPLNAGNVLVIEDNEPASRWLALINQALNRPSPPSSAISEASASFSFSRSVDTTASASPAVSALQTPSSSPLDPSRFHKASNREIRGAAITRGRRLKTCTCPAERPRSRRPSSYRAPCLMGCGGKNAAAVVESDTTTTSDEEDDEVRTSSFTVSDLVKSPAVAAVASRRERYCLVACKQMVGLFATVWVRRGLVPHVGHVRFSCVGRGIMGYLGNKGCISVSMSLHQTSLCFVCSHLASGEKEGDELRRNSDVIEILKNTQFRRLCKRSRRRIPERILDHDRVIWLGDLNYRIGLSYSEAKKLVEVNDWGTLFEKDQLKTETESGVFRGWNEGKIFFAPTYKYSWNSDNYAGEDDTSKKKRRTPAWCDRILWYGDGIVQLSYIRGESRFSDHRPVCSVFIVEVAVPDNKLIKFASGPNMKVGVEELLCAPK</sequence>
<proteinExistence type="inferred from homology"/>
<organism evidence="5 6">
    <name type="scientific">Urochloa decumbens</name>
    <dbReference type="NCBI Taxonomy" id="240449"/>
    <lineage>
        <taxon>Eukaryota</taxon>
        <taxon>Viridiplantae</taxon>
        <taxon>Streptophyta</taxon>
        <taxon>Embryophyta</taxon>
        <taxon>Tracheophyta</taxon>
        <taxon>Spermatophyta</taxon>
        <taxon>Magnoliopsida</taxon>
        <taxon>Liliopsida</taxon>
        <taxon>Poales</taxon>
        <taxon>Poaceae</taxon>
        <taxon>PACMAD clade</taxon>
        <taxon>Panicoideae</taxon>
        <taxon>Panicodae</taxon>
        <taxon>Paniceae</taxon>
        <taxon>Melinidinae</taxon>
        <taxon>Urochloa</taxon>
    </lineage>
</organism>
<feature type="compositionally biased region" description="Polar residues" evidence="3">
    <location>
        <begin position="240"/>
        <end position="254"/>
    </location>
</feature>
<reference evidence="5 6" key="1">
    <citation type="submission" date="2024-10" db="EMBL/GenBank/DDBJ databases">
        <authorList>
            <person name="Ryan C."/>
        </authorList>
    </citation>
    <scope>NUCLEOTIDE SEQUENCE [LARGE SCALE GENOMIC DNA]</scope>
</reference>
<accession>A0ABC9HCU6</accession>
<dbReference type="Pfam" id="PF22669">
    <property type="entry name" value="Exo_endo_phos2"/>
    <property type="match status" value="2"/>
</dbReference>
<keyword evidence="2" id="KW-0378">Hydrolase</keyword>
<dbReference type="EMBL" id="CAXIPR030004510">
    <property type="protein sequence ID" value="CAM0151266.1"/>
    <property type="molecule type" value="Genomic_DNA"/>
</dbReference>
<evidence type="ECO:0000313" key="6">
    <source>
        <dbReference type="Proteomes" id="UP001497457"/>
    </source>
</evidence>
<protein>
    <recommendedName>
        <fullName evidence="4">Inositol polyphosphate-related phosphatase domain-containing protein</fullName>
    </recommendedName>
</protein>